<dbReference type="InterPro" id="IPR058979">
    <property type="entry name" value="LysC-like"/>
</dbReference>
<evidence type="ECO:0000256" key="1">
    <source>
        <dbReference type="SAM" id="SignalP"/>
    </source>
</evidence>
<accession>A0AA37TGS2</accession>
<organism evidence="2 3">
    <name type="scientific">Methylobacterium tardum</name>
    <dbReference type="NCBI Taxonomy" id="374432"/>
    <lineage>
        <taxon>Bacteria</taxon>
        <taxon>Pseudomonadati</taxon>
        <taxon>Pseudomonadota</taxon>
        <taxon>Alphaproteobacteria</taxon>
        <taxon>Hyphomicrobiales</taxon>
        <taxon>Methylobacteriaceae</taxon>
        <taxon>Methylobacterium</taxon>
    </lineage>
</organism>
<feature type="signal peptide" evidence="1">
    <location>
        <begin position="1"/>
        <end position="20"/>
    </location>
</feature>
<gene>
    <name evidence="2" type="ORF">GCM10007890_56640</name>
</gene>
<feature type="chain" id="PRO_5041453387" evidence="1">
    <location>
        <begin position="21"/>
        <end position="76"/>
    </location>
</feature>
<keyword evidence="1" id="KW-0732">Signal</keyword>
<protein>
    <submittedName>
        <fullName evidence="2">Uncharacterized protein</fullName>
    </submittedName>
</protein>
<dbReference type="Proteomes" id="UP001157440">
    <property type="component" value="Unassembled WGS sequence"/>
</dbReference>
<reference evidence="3" key="1">
    <citation type="journal article" date="2019" name="Int. J. Syst. Evol. Microbiol.">
        <title>The Global Catalogue of Microorganisms (GCM) 10K type strain sequencing project: providing services to taxonomists for standard genome sequencing and annotation.</title>
        <authorList>
            <consortium name="The Broad Institute Genomics Platform"/>
            <consortium name="The Broad Institute Genome Sequencing Center for Infectious Disease"/>
            <person name="Wu L."/>
            <person name="Ma J."/>
        </authorList>
    </citation>
    <scope>NUCLEOTIDE SEQUENCE [LARGE SCALE GENOMIC DNA]</scope>
    <source>
        <strain evidence="3">NBRC 103632</strain>
    </source>
</reference>
<keyword evidence="3" id="KW-1185">Reference proteome</keyword>
<comment type="caution">
    <text evidence="2">The sequence shown here is derived from an EMBL/GenBank/DDBJ whole genome shotgun (WGS) entry which is preliminary data.</text>
</comment>
<dbReference type="AlphaFoldDB" id="A0AA37TGS2"/>
<dbReference type="EMBL" id="BSPL01000028">
    <property type="protein sequence ID" value="GLS73649.1"/>
    <property type="molecule type" value="Genomic_DNA"/>
</dbReference>
<proteinExistence type="predicted"/>
<name>A0AA37TGS2_9HYPH</name>
<dbReference type="RefSeq" id="WP_238197768.1">
    <property type="nucleotide sequence ID" value="NZ_BPQZ01000021.1"/>
</dbReference>
<evidence type="ECO:0000313" key="2">
    <source>
        <dbReference type="EMBL" id="GLS73649.1"/>
    </source>
</evidence>
<dbReference type="Pfam" id="PF23793">
    <property type="entry name" value="LysC"/>
    <property type="match status" value="1"/>
</dbReference>
<evidence type="ECO:0000313" key="3">
    <source>
        <dbReference type="Proteomes" id="UP001157440"/>
    </source>
</evidence>
<sequence>MIRILAAAALAACLAGCVTPGQPSIPASLLTCSDAPTWRKGGTQRDVAGYAVDLRDAHADCRDRLGAVRSIMAPTE</sequence>